<dbReference type="Gene3D" id="3.30.565.60">
    <property type="match status" value="1"/>
</dbReference>
<evidence type="ECO:0000259" key="2">
    <source>
        <dbReference type="Pfam" id="PF04326"/>
    </source>
</evidence>
<dbReference type="Pfam" id="PF13749">
    <property type="entry name" value="HATPase_c_4"/>
    <property type="match status" value="1"/>
</dbReference>
<dbReference type="EMBL" id="JAWONS010000252">
    <property type="protein sequence ID" value="MDW2799275.1"/>
    <property type="molecule type" value="Genomic_DNA"/>
</dbReference>
<evidence type="ECO:0000256" key="1">
    <source>
        <dbReference type="SAM" id="Phobius"/>
    </source>
</evidence>
<organism evidence="3 4">
    <name type="scientific">Clostridium boliviensis</name>
    <dbReference type="NCBI Taxonomy" id="318465"/>
    <lineage>
        <taxon>Bacteria</taxon>
        <taxon>Bacillati</taxon>
        <taxon>Bacillota</taxon>
        <taxon>Clostridia</taxon>
        <taxon>Eubacteriales</taxon>
        <taxon>Clostridiaceae</taxon>
        <taxon>Clostridium</taxon>
    </lineage>
</organism>
<gene>
    <name evidence="3" type="ORF">RZO55_17010</name>
</gene>
<protein>
    <submittedName>
        <fullName evidence="3">DNA binding domain-containing protein</fullName>
    </submittedName>
</protein>
<name>A0ABU4GQL4_9CLOT</name>
<dbReference type="InterPro" id="IPR038461">
    <property type="entry name" value="Schlafen_AlbA_2_dom_sf"/>
</dbReference>
<comment type="caution">
    <text evidence="3">The sequence shown here is derived from an EMBL/GenBank/DDBJ whole genome shotgun (WGS) entry which is preliminary data.</text>
</comment>
<accession>A0ABU4GQL4</accession>
<feature type="transmembrane region" description="Helical" evidence="1">
    <location>
        <begin position="30"/>
        <end position="59"/>
    </location>
</feature>
<evidence type="ECO:0000313" key="4">
    <source>
        <dbReference type="Proteomes" id="UP001276854"/>
    </source>
</evidence>
<dbReference type="Proteomes" id="UP001276854">
    <property type="component" value="Unassembled WGS sequence"/>
</dbReference>
<dbReference type="Gene3D" id="3.30.950.30">
    <property type="entry name" value="Schlafen, AAA domain"/>
    <property type="match status" value="1"/>
</dbReference>
<dbReference type="Gene3D" id="1.10.10.10">
    <property type="entry name" value="Winged helix-like DNA-binding domain superfamily/Winged helix DNA-binding domain"/>
    <property type="match status" value="1"/>
</dbReference>
<dbReference type="PANTHER" id="PTHR30595:SF6">
    <property type="entry name" value="SCHLAFEN ALBA-2 DOMAIN-CONTAINING PROTEIN"/>
    <property type="match status" value="1"/>
</dbReference>
<dbReference type="InterPro" id="IPR007421">
    <property type="entry name" value="Schlafen_AlbA_2_dom"/>
</dbReference>
<keyword evidence="1" id="KW-0812">Transmembrane</keyword>
<dbReference type="Pfam" id="PF04326">
    <property type="entry name" value="SLFN_AlbA_2"/>
    <property type="match status" value="1"/>
</dbReference>
<feature type="domain" description="Schlafen AlbA-2" evidence="2">
    <location>
        <begin position="74"/>
        <end position="190"/>
    </location>
</feature>
<keyword evidence="1" id="KW-1133">Transmembrane helix</keyword>
<dbReference type="InterPro" id="IPR038475">
    <property type="entry name" value="RecG_C_sf"/>
</dbReference>
<evidence type="ECO:0000313" key="3">
    <source>
        <dbReference type="EMBL" id="MDW2799275.1"/>
    </source>
</evidence>
<proteinExistence type="predicted"/>
<keyword evidence="4" id="KW-1185">Reference proteome</keyword>
<dbReference type="InterPro" id="IPR036388">
    <property type="entry name" value="WH-like_DNA-bd_sf"/>
</dbReference>
<dbReference type="PANTHER" id="PTHR30595">
    <property type="entry name" value="GLPR-RELATED TRANSCRIPTIONAL REPRESSOR"/>
    <property type="match status" value="1"/>
</dbReference>
<reference evidence="3 4" key="1">
    <citation type="submission" date="2023-10" db="EMBL/GenBank/DDBJ databases">
        <title>A novel Glycoside Hydrolase 43-Like Enzyme from Clostrdium boliviensis is an Endo-xylanase, and a Candidate for Xylooligosaccharides Production from Different Xylan Substrates.</title>
        <authorList>
            <person name="Alvarez M.T."/>
            <person name="Rocabado-Villegas L.R."/>
            <person name="Salas-Veizaga D.M."/>
            <person name="Linares-Pasten J.A."/>
            <person name="Gudmundsdottir E.E."/>
            <person name="Hreggvidsson G.O."/>
            <person name="Adlercreutz P."/>
            <person name="Nordberg Karlsson E."/>
        </authorList>
    </citation>
    <scope>NUCLEOTIDE SEQUENCE [LARGE SCALE GENOMIC DNA]</scope>
    <source>
        <strain evidence="3 4">E-1</strain>
    </source>
</reference>
<keyword evidence="1" id="KW-0472">Membrane</keyword>
<sequence>MSIKVPPCLCDVYWGREYCYYLLSYHSWDIFALIAFLLSQYVSWLFLLSITWCVSIVIVKIESDRRGGTVKLYESETIELKEIYTADLKKEIVAFANTNGGTIYIGVNDNGEIVGLDDADFVMQQICNSMRDSIRPDVSMFTNIELLQEKTKFFIKLTVSQGTKKPYYLSDKGLKPTGVYVRSGTTSAPASEDAIRMMIKTTDGDSFETNRSLFQELTFYRLDEELKKRGLEFTDIQMKNLGILSSDGIYTNMGLLVSDQCIHSIKFAIFQGTDKLVFRDRKEFTGSLFTQLNDAYRTIDFYNGTKASFHDLLRTDERDYPEYAVREALLNAIVHRDYSFSGSTFINLYSDRLEIISLGSLVPGLSLEAAMLGASQSRNEKLAALFYRMKLIEAYGTGISKIISCYKEFSVQPEFENVEGAFRVVLPNIHARVLMDKNEKYLPIIKLFEKQREITRSDVEETLGSGTTHAINMLKEMLDKDLIGKVGNGKLTKYVAKF</sequence>